<dbReference type="InterPro" id="IPR005612">
    <property type="entry name" value="CCAAT-binding_factor"/>
</dbReference>
<feature type="compositionally biased region" description="Basic and acidic residues" evidence="2">
    <location>
        <begin position="1"/>
        <end position="31"/>
    </location>
</feature>
<dbReference type="Proteomes" id="UP000683417">
    <property type="component" value="Unassembled WGS sequence"/>
</dbReference>
<dbReference type="Pfam" id="PF03914">
    <property type="entry name" value="CBF"/>
    <property type="match status" value="1"/>
</dbReference>
<dbReference type="GO" id="GO:0042254">
    <property type="term" value="P:ribosome biogenesis"/>
    <property type="evidence" value="ECO:0007669"/>
    <property type="project" value="InterPro"/>
</dbReference>
<evidence type="ECO:0000313" key="5">
    <source>
        <dbReference type="Proteomes" id="UP000683417"/>
    </source>
</evidence>
<dbReference type="EMBL" id="CAJHIT010000009">
    <property type="protein sequence ID" value="CAD6505539.1"/>
    <property type="molecule type" value="Genomic_DNA"/>
</dbReference>
<sequence length="547" mass="62800">MHSSGRIESRPFKRKRPSTDQELSKRVRSDSSEIQTEDEQDRILLLERDILASKKNYNSIATLIQIFGSTERDLDSALLAAVSLCRIFTRLLVTGSMSKQQKTSEKATVVVKWLKDQYLKYKKILTHLLSDDELSSTALNICMKLLKTEGQNSSTSTDYEFPTPSLHAVVRVLVNTGEFNNVRNEFAQNYVDVYDDIRFYTFEAIEKILKGEPEQLHSKIVVENCLEILTSVQSVPESNEELKSFYISKPPNATHALYSLTQHKKRSQATWLALMRLGVDKNQRKIILKLMADSIAPWFNKPELLMDFLTDCYDAGGSTSLLALSGVFYLIQQKNLDYPLFYKKLYSLLDSEILHSKHRSNFFRLLDTFLGSTHLPSSLVASFLKRISRLALAAPPSGIVAVIPWVYNLLKRHPTCTFMIHREIRDSATRKKIEMDGANDPFKMEQEDPMETNAIESSLWEISMLQSHYHPNIATLAKIISEQFTKQSYNMEDFLDHSYGSMLEAENSKEIKKIPVIEFRIPKVIFTGKESETDTKECLIEKLWRFS</sequence>
<reference evidence="4" key="1">
    <citation type="submission" date="2020-10" db="EMBL/GenBank/DDBJ databases">
        <authorList>
            <person name="Muller C M."/>
        </authorList>
    </citation>
    <scope>NUCLEOTIDE SEQUENCE</scope>
    <source>
        <strain evidence="4">THUN-12</strain>
    </source>
</reference>
<dbReference type="GO" id="GO:0032040">
    <property type="term" value="C:small-subunit processome"/>
    <property type="evidence" value="ECO:0007669"/>
    <property type="project" value="TreeGrafter"/>
</dbReference>
<comment type="caution">
    <text evidence="4">The sequence shown here is derived from an EMBL/GenBank/DDBJ whole genome shotgun (WGS) entry which is preliminary data.</text>
</comment>
<dbReference type="GO" id="GO:0030692">
    <property type="term" value="C:Noc4p-Nop14p complex"/>
    <property type="evidence" value="ECO:0007669"/>
    <property type="project" value="TreeGrafter"/>
</dbReference>
<feature type="domain" description="CCAAT-binding factor" evidence="3">
    <location>
        <begin position="320"/>
        <end position="477"/>
    </location>
</feature>
<comment type="similarity">
    <text evidence="1">Belongs to the CBF/MAK21 family.</text>
</comment>
<evidence type="ECO:0000259" key="3">
    <source>
        <dbReference type="Pfam" id="PF03914"/>
    </source>
</evidence>
<dbReference type="InterPro" id="IPR027193">
    <property type="entry name" value="Noc4"/>
</dbReference>
<evidence type="ECO:0000256" key="1">
    <source>
        <dbReference type="ARBA" id="ARBA00007797"/>
    </source>
</evidence>
<accession>A0A9W4GHC6</accession>
<evidence type="ECO:0000256" key="2">
    <source>
        <dbReference type="SAM" id="MobiDB-lite"/>
    </source>
</evidence>
<organism evidence="4 5">
    <name type="scientific">Blumeria graminis f. sp. triticale</name>
    <dbReference type="NCBI Taxonomy" id="1689686"/>
    <lineage>
        <taxon>Eukaryota</taxon>
        <taxon>Fungi</taxon>
        <taxon>Dikarya</taxon>
        <taxon>Ascomycota</taxon>
        <taxon>Pezizomycotina</taxon>
        <taxon>Leotiomycetes</taxon>
        <taxon>Erysiphales</taxon>
        <taxon>Erysiphaceae</taxon>
        <taxon>Blumeria</taxon>
    </lineage>
</organism>
<dbReference type="AlphaFoldDB" id="A0A9W4GHC6"/>
<feature type="region of interest" description="Disordered" evidence="2">
    <location>
        <begin position="1"/>
        <end position="34"/>
    </location>
</feature>
<protein>
    <submittedName>
        <fullName evidence="4">BgTH12-01029</fullName>
    </submittedName>
</protein>
<gene>
    <name evidence="4" type="ORF">BGTH12_LOCUS6897</name>
</gene>
<evidence type="ECO:0000313" key="4">
    <source>
        <dbReference type="EMBL" id="CAD6505539.1"/>
    </source>
</evidence>
<dbReference type="PANTHER" id="PTHR12455">
    <property type="entry name" value="NUCLEOLAR COMPLEX PROTEIN 4"/>
    <property type="match status" value="1"/>
</dbReference>
<proteinExistence type="inferred from homology"/>
<name>A0A9W4GHC6_BLUGR</name>
<dbReference type="PANTHER" id="PTHR12455:SF0">
    <property type="entry name" value="NUCLEOLAR COMPLEX PROTEIN 4 HOMOLOG"/>
    <property type="match status" value="1"/>
</dbReference>